<evidence type="ECO:0000256" key="1">
    <source>
        <dbReference type="ARBA" id="ARBA00023015"/>
    </source>
</evidence>
<dbReference type="InterPro" id="IPR018060">
    <property type="entry name" value="HTH_AraC"/>
</dbReference>
<evidence type="ECO:0000256" key="3">
    <source>
        <dbReference type="ARBA" id="ARBA00023163"/>
    </source>
</evidence>
<feature type="domain" description="HTH araC/xylS-type" evidence="4">
    <location>
        <begin position="175"/>
        <end position="272"/>
    </location>
</feature>
<dbReference type="EMBL" id="REFC01000011">
    <property type="protein sequence ID" value="RMA66167.1"/>
    <property type="molecule type" value="Genomic_DNA"/>
</dbReference>
<name>A0A3L9Z2D8_9FLAO</name>
<evidence type="ECO:0000256" key="2">
    <source>
        <dbReference type="ARBA" id="ARBA00023125"/>
    </source>
</evidence>
<keyword evidence="2" id="KW-0238">DNA-binding</keyword>
<evidence type="ECO:0000313" key="6">
    <source>
        <dbReference type="Proteomes" id="UP000271339"/>
    </source>
</evidence>
<protein>
    <submittedName>
        <fullName evidence="5">AraC family transcriptional regulator</fullName>
    </submittedName>
</protein>
<organism evidence="5 6">
    <name type="scientific">Ulvibacter antarcticus</name>
    <dbReference type="NCBI Taxonomy" id="442714"/>
    <lineage>
        <taxon>Bacteria</taxon>
        <taxon>Pseudomonadati</taxon>
        <taxon>Bacteroidota</taxon>
        <taxon>Flavobacteriia</taxon>
        <taxon>Flavobacteriales</taxon>
        <taxon>Flavobacteriaceae</taxon>
        <taxon>Ulvibacter</taxon>
    </lineage>
</organism>
<dbReference type="GO" id="GO:0003700">
    <property type="term" value="F:DNA-binding transcription factor activity"/>
    <property type="evidence" value="ECO:0007669"/>
    <property type="project" value="InterPro"/>
</dbReference>
<dbReference type="GO" id="GO:0043565">
    <property type="term" value="F:sequence-specific DNA binding"/>
    <property type="evidence" value="ECO:0007669"/>
    <property type="project" value="InterPro"/>
</dbReference>
<proteinExistence type="predicted"/>
<dbReference type="Pfam" id="PF12833">
    <property type="entry name" value="HTH_18"/>
    <property type="match status" value="1"/>
</dbReference>
<dbReference type="AlphaFoldDB" id="A0A3L9Z2D8"/>
<sequence length="276" mass="31925">MKFSEFNTEAMFQIGDESLLEKYRVGEQLGVFTFIWARQNSARVIVDNIPIRIPQHSILALTPLQFLQFEAGKDLIVYQFNRSFYCIQDHDKEVGCAGSLFFGDMYSPIIPLDDKEQKSYSALHSVFIEEFENKDAIQSEMLRMLLSRFIIKTTRLLKSESASEAITDNKQELVRQFNLLVEAHFKKEHSVAFYAGKLNKSPKTISNIFSKLKKTPLKIIHDRIILEAKRQFIYTNKTSKEIAYDIGFDDASHLSRMFKKQTGSSPTHFRLKSTIN</sequence>
<dbReference type="RefSeq" id="WP_245962908.1">
    <property type="nucleotide sequence ID" value="NZ_REFC01000011.1"/>
</dbReference>
<dbReference type="PANTHER" id="PTHR43280">
    <property type="entry name" value="ARAC-FAMILY TRANSCRIPTIONAL REGULATOR"/>
    <property type="match status" value="1"/>
</dbReference>
<dbReference type="SMART" id="SM00342">
    <property type="entry name" value="HTH_ARAC"/>
    <property type="match status" value="1"/>
</dbReference>
<reference evidence="5 6" key="1">
    <citation type="submission" date="2018-10" db="EMBL/GenBank/DDBJ databases">
        <title>Genomic Encyclopedia of Archaeal and Bacterial Type Strains, Phase II (KMG-II): from individual species to whole genera.</title>
        <authorList>
            <person name="Goeker M."/>
        </authorList>
    </citation>
    <scope>NUCLEOTIDE SEQUENCE [LARGE SCALE GENOMIC DNA]</scope>
    <source>
        <strain evidence="5 6">DSM 23424</strain>
    </source>
</reference>
<comment type="caution">
    <text evidence="5">The sequence shown here is derived from an EMBL/GenBank/DDBJ whole genome shotgun (WGS) entry which is preliminary data.</text>
</comment>
<dbReference type="SUPFAM" id="SSF46689">
    <property type="entry name" value="Homeodomain-like"/>
    <property type="match status" value="1"/>
</dbReference>
<keyword evidence="6" id="KW-1185">Reference proteome</keyword>
<gene>
    <name evidence="5" type="ORF">BXY75_0586</name>
</gene>
<dbReference type="PROSITE" id="PS01124">
    <property type="entry name" value="HTH_ARAC_FAMILY_2"/>
    <property type="match status" value="1"/>
</dbReference>
<keyword evidence="1" id="KW-0805">Transcription regulation</keyword>
<dbReference type="Gene3D" id="1.10.10.60">
    <property type="entry name" value="Homeodomain-like"/>
    <property type="match status" value="1"/>
</dbReference>
<evidence type="ECO:0000313" key="5">
    <source>
        <dbReference type="EMBL" id="RMA66167.1"/>
    </source>
</evidence>
<evidence type="ECO:0000259" key="4">
    <source>
        <dbReference type="PROSITE" id="PS01124"/>
    </source>
</evidence>
<dbReference type="PANTHER" id="PTHR43280:SF32">
    <property type="entry name" value="TRANSCRIPTIONAL REGULATORY PROTEIN"/>
    <property type="match status" value="1"/>
</dbReference>
<accession>A0A3L9Z2D8</accession>
<dbReference type="InterPro" id="IPR009057">
    <property type="entry name" value="Homeodomain-like_sf"/>
</dbReference>
<keyword evidence="3" id="KW-0804">Transcription</keyword>
<dbReference type="Proteomes" id="UP000271339">
    <property type="component" value="Unassembled WGS sequence"/>
</dbReference>